<feature type="transmembrane region" description="Helical" evidence="8">
    <location>
        <begin position="114"/>
        <end position="131"/>
    </location>
</feature>
<evidence type="ECO:0000256" key="8">
    <source>
        <dbReference type="SAM" id="Phobius"/>
    </source>
</evidence>
<dbReference type="Proteomes" id="UP000680815">
    <property type="component" value="Unassembled WGS sequence"/>
</dbReference>
<feature type="transmembrane region" description="Helical" evidence="8">
    <location>
        <begin position="85"/>
        <end position="107"/>
    </location>
</feature>
<comment type="subcellular location">
    <subcellularLocation>
        <location evidence="1">Cell membrane</location>
        <topology evidence="1">Multi-pass membrane protein</topology>
    </subcellularLocation>
</comment>
<feature type="transmembrane region" description="Helical" evidence="8">
    <location>
        <begin position="12"/>
        <end position="31"/>
    </location>
</feature>
<evidence type="ECO:0000256" key="2">
    <source>
        <dbReference type="ARBA" id="ARBA00022475"/>
    </source>
</evidence>
<dbReference type="GO" id="GO:0016757">
    <property type="term" value="F:glycosyltransferase activity"/>
    <property type="evidence" value="ECO:0007669"/>
    <property type="project" value="UniProtKB-KW"/>
</dbReference>
<feature type="transmembrane region" description="Helical" evidence="8">
    <location>
        <begin position="306"/>
        <end position="323"/>
    </location>
</feature>
<dbReference type="Pfam" id="PF13231">
    <property type="entry name" value="PMT_2"/>
    <property type="match status" value="1"/>
</dbReference>
<name>A0ABS4AV78_9PROT</name>
<evidence type="ECO:0000256" key="7">
    <source>
        <dbReference type="ARBA" id="ARBA00023136"/>
    </source>
</evidence>
<evidence type="ECO:0000256" key="5">
    <source>
        <dbReference type="ARBA" id="ARBA00022692"/>
    </source>
</evidence>
<feature type="transmembrane region" description="Helical" evidence="8">
    <location>
        <begin position="357"/>
        <end position="378"/>
    </location>
</feature>
<feature type="transmembrane region" description="Helical" evidence="8">
    <location>
        <begin position="137"/>
        <end position="156"/>
    </location>
</feature>
<feature type="transmembrane region" description="Helical" evidence="8">
    <location>
        <begin position="168"/>
        <end position="193"/>
    </location>
</feature>
<evidence type="ECO:0000256" key="3">
    <source>
        <dbReference type="ARBA" id="ARBA00022676"/>
    </source>
</evidence>
<organism evidence="10 11">
    <name type="scientific">Roseomonas nitratireducens</name>
    <dbReference type="NCBI Taxonomy" id="2820810"/>
    <lineage>
        <taxon>Bacteria</taxon>
        <taxon>Pseudomonadati</taxon>
        <taxon>Pseudomonadota</taxon>
        <taxon>Alphaproteobacteria</taxon>
        <taxon>Acetobacterales</taxon>
        <taxon>Roseomonadaceae</taxon>
        <taxon>Roseomonas</taxon>
    </lineage>
</organism>
<feature type="transmembrane region" description="Helical" evidence="8">
    <location>
        <begin position="335"/>
        <end position="351"/>
    </location>
</feature>
<keyword evidence="2" id="KW-1003">Cell membrane</keyword>
<proteinExistence type="predicted"/>
<gene>
    <name evidence="10" type="ORF">J5Y09_15205</name>
</gene>
<keyword evidence="11" id="KW-1185">Reference proteome</keyword>
<comment type="caution">
    <text evidence="10">The sequence shown here is derived from an EMBL/GenBank/DDBJ whole genome shotgun (WGS) entry which is preliminary data.</text>
</comment>
<dbReference type="EC" id="2.4.-.-" evidence="10"/>
<keyword evidence="4 10" id="KW-0808">Transferase</keyword>
<keyword evidence="5 8" id="KW-0812">Transmembrane</keyword>
<dbReference type="InterPro" id="IPR050297">
    <property type="entry name" value="LipidA_mod_glycosyltrf_83"/>
</dbReference>
<evidence type="ECO:0000259" key="9">
    <source>
        <dbReference type="Pfam" id="PF13231"/>
    </source>
</evidence>
<evidence type="ECO:0000256" key="6">
    <source>
        <dbReference type="ARBA" id="ARBA00022989"/>
    </source>
</evidence>
<keyword evidence="7 8" id="KW-0472">Membrane</keyword>
<dbReference type="RefSeq" id="WP_209352661.1">
    <property type="nucleotide sequence ID" value="NZ_JAGIYZ010000014.1"/>
</dbReference>
<dbReference type="PANTHER" id="PTHR33908:SF11">
    <property type="entry name" value="MEMBRANE PROTEIN"/>
    <property type="match status" value="1"/>
</dbReference>
<keyword evidence="6 8" id="KW-1133">Transmembrane helix</keyword>
<feature type="transmembrane region" description="Helical" evidence="8">
    <location>
        <begin position="276"/>
        <end position="294"/>
    </location>
</feature>
<evidence type="ECO:0000256" key="4">
    <source>
        <dbReference type="ARBA" id="ARBA00022679"/>
    </source>
</evidence>
<reference evidence="10 11" key="1">
    <citation type="submission" date="2021-03" db="EMBL/GenBank/DDBJ databases">
        <authorList>
            <person name="So Y."/>
        </authorList>
    </citation>
    <scope>NUCLEOTIDE SEQUENCE [LARGE SCALE GENOMIC DNA]</scope>
    <source>
        <strain evidence="10 11">PWR1</strain>
    </source>
</reference>
<dbReference type="EMBL" id="JAGIYZ010000014">
    <property type="protein sequence ID" value="MBP0465272.1"/>
    <property type="molecule type" value="Genomic_DNA"/>
</dbReference>
<protein>
    <submittedName>
        <fullName evidence="10">Glycosyltransferase family 39 protein</fullName>
        <ecNumber evidence="10">2.4.-.-</ecNumber>
    </submittedName>
</protein>
<dbReference type="InterPro" id="IPR038731">
    <property type="entry name" value="RgtA/B/C-like"/>
</dbReference>
<evidence type="ECO:0000256" key="1">
    <source>
        <dbReference type="ARBA" id="ARBA00004651"/>
    </source>
</evidence>
<feature type="domain" description="Glycosyltransferase RgtA/B/C/D-like" evidence="9">
    <location>
        <begin position="65"/>
        <end position="231"/>
    </location>
</feature>
<dbReference type="PANTHER" id="PTHR33908">
    <property type="entry name" value="MANNOSYLTRANSFERASE YKCB-RELATED"/>
    <property type="match status" value="1"/>
</dbReference>
<feature type="transmembrane region" description="Helical" evidence="8">
    <location>
        <begin position="213"/>
        <end position="239"/>
    </location>
</feature>
<accession>A0ABS4AV78</accession>
<evidence type="ECO:0000313" key="11">
    <source>
        <dbReference type="Proteomes" id="UP000680815"/>
    </source>
</evidence>
<sequence>MSQVAAAARDLGAAAGWAAVLLLAASLRLAMLGDAELWYDEVATALFAALPLHDIFGWLTRVETNPPVYFAALHLWVNVAGEAEVALRLPSALAGIAAVAATMLLATRCFGPRAGIWAGLVIAVAAWHVMQSRDARAYAFLVLFFALALLAARRLAEVAPRQRIRAAWLAVLLGCLGATMPAMHHTGLIAAATAHAYGLWHMAARREAHVPTIAWFGAAGLVCVLLSMPMLVIAVDLAADPSNATSWMHEQRWVRIGHSLQAHLTAAPIMLVRDGLLRAVVAAAGGAFTLFILARLVRAHGSRTEILAFAGTVATAVLLFLAAEAITPVMLDRTLSFLMVPVAILIGAAIAEDTSARSRAGVFVAFSAIQAPMLLACFDPPWHRQASRLAALVAAGPGTIVMTNIFDVASVERYGRGTTADMLVPTAVGIGLQHRMVEVLGRPRIIDAEALARRACGADRVAPPLRIVESLRGPGLRDALDRAGWTLVAADTAGVYGVDIWEPPECELPAGSTR</sequence>
<keyword evidence="3 10" id="KW-0328">Glycosyltransferase</keyword>
<evidence type="ECO:0000313" key="10">
    <source>
        <dbReference type="EMBL" id="MBP0465272.1"/>
    </source>
</evidence>